<sequence>MTSHTPRGLRRLSLAGFAATAATLVAVASAPTAAYAAEIPGVDEIVHSDNLTQLANVPKSAAFGQLNSDLAFQGKYAFSGNYNGFVVYDISVPAAPAVVSEVVCVGAQNDISVLGNLLFLSTDSSRSDDSCNSTALPASDKNAWEGIKIFDITDKAAPKYIKSVETNCGSHTHTLVPSKKDVYVYVSSYSPSATYPDCLPPHDSISIIKVPLDKPTDAAVITAPNLFPDGGNPGGNGSSATTGCHDITAYPAKKIAAGACMGDGILLDISDPAAPVVTERVRDLTNFAFWHSASFNNAGTKVIFTDELGGGGLATCNPEIGPTRGADAVYDLTGGKLEFKSYFKIPRENAWNENCVAHNGSIIPAFGRDILVQAWYQGGVSVWDFTDSANPVELGYWERGPLSTTGTATGGSWSAYYYNGLIYSNDIAKGFDVLKLDDPRTNSAAAVRFSELNVQTQPQYPACDTVLRDASRSITVKRGVTCVDGGTIRGKVEVSKGATLLAYGATVAGDVRVTGGGTFSLLDSSVTGDVWADELAQVYVAGNRISGDLDVHDTKGAVVIAGNTIGGSLECEYNKVAPVNDGVRNTVDHREPGACAEL</sequence>
<evidence type="ECO:0000313" key="3">
    <source>
        <dbReference type="Proteomes" id="UP001183629"/>
    </source>
</evidence>
<protein>
    <recommendedName>
        <fullName evidence="4">LVIVD repeat-containing protein</fullName>
    </recommendedName>
</protein>
<keyword evidence="3" id="KW-1185">Reference proteome</keyword>
<dbReference type="InterPro" id="IPR013211">
    <property type="entry name" value="LVIVD"/>
</dbReference>
<gene>
    <name evidence="2" type="ORF">J2S44_004479</name>
</gene>
<feature type="chain" id="PRO_5042126418" description="LVIVD repeat-containing protein" evidence="1">
    <location>
        <begin position="37"/>
        <end position="598"/>
    </location>
</feature>
<evidence type="ECO:0000313" key="2">
    <source>
        <dbReference type="EMBL" id="MDR7324229.1"/>
    </source>
</evidence>
<reference evidence="2 3" key="1">
    <citation type="submission" date="2023-07" db="EMBL/GenBank/DDBJ databases">
        <title>Sequencing the genomes of 1000 actinobacteria strains.</title>
        <authorList>
            <person name="Klenk H.-P."/>
        </authorList>
    </citation>
    <scope>NUCLEOTIDE SEQUENCE [LARGE SCALE GENOMIC DNA]</scope>
    <source>
        <strain evidence="2 3">DSM 44711</strain>
    </source>
</reference>
<organism evidence="2 3">
    <name type="scientific">Catenuloplanes niger</name>
    <dbReference type="NCBI Taxonomy" id="587534"/>
    <lineage>
        <taxon>Bacteria</taxon>
        <taxon>Bacillati</taxon>
        <taxon>Actinomycetota</taxon>
        <taxon>Actinomycetes</taxon>
        <taxon>Micromonosporales</taxon>
        <taxon>Micromonosporaceae</taxon>
        <taxon>Catenuloplanes</taxon>
    </lineage>
</organism>
<evidence type="ECO:0000256" key="1">
    <source>
        <dbReference type="SAM" id="SignalP"/>
    </source>
</evidence>
<dbReference type="Pfam" id="PF08309">
    <property type="entry name" value="LVIVD"/>
    <property type="match status" value="2"/>
</dbReference>
<comment type="caution">
    <text evidence="2">The sequence shown here is derived from an EMBL/GenBank/DDBJ whole genome shotgun (WGS) entry which is preliminary data.</text>
</comment>
<feature type="signal peptide" evidence="1">
    <location>
        <begin position="1"/>
        <end position="36"/>
    </location>
</feature>
<dbReference type="Proteomes" id="UP001183629">
    <property type="component" value="Unassembled WGS sequence"/>
</dbReference>
<name>A0AAE3ZQI3_9ACTN</name>
<accession>A0AAE3ZQI3</accession>
<proteinExistence type="predicted"/>
<evidence type="ECO:0008006" key="4">
    <source>
        <dbReference type="Google" id="ProtNLM"/>
    </source>
</evidence>
<dbReference type="PROSITE" id="PS51318">
    <property type="entry name" value="TAT"/>
    <property type="match status" value="1"/>
</dbReference>
<keyword evidence="1" id="KW-0732">Signal</keyword>
<dbReference type="AlphaFoldDB" id="A0AAE3ZQI3"/>
<dbReference type="EMBL" id="JAVDYC010000001">
    <property type="protein sequence ID" value="MDR7324229.1"/>
    <property type="molecule type" value="Genomic_DNA"/>
</dbReference>
<dbReference type="SUPFAM" id="SSF75011">
    <property type="entry name" value="3-carboxy-cis,cis-mucoante lactonizing enzyme"/>
    <property type="match status" value="1"/>
</dbReference>
<dbReference type="InterPro" id="IPR006311">
    <property type="entry name" value="TAT_signal"/>
</dbReference>